<keyword evidence="4" id="KW-0862">Zinc</keyword>
<accession>A0AAW0CJS0</accession>
<feature type="compositionally biased region" description="Basic and acidic residues" evidence="6">
    <location>
        <begin position="311"/>
        <end position="327"/>
    </location>
</feature>
<dbReference type="InterPro" id="IPR012337">
    <property type="entry name" value="RNaseH-like_sf"/>
</dbReference>
<feature type="compositionally biased region" description="Basic and acidic residues" evidence="6">
    <location>
        <begin position="244"/>
        <end position="259"/>
    </location>
</feature>
<evidence type="ECO:0000256" key="6">
    <source>
        <dbReference type="SAM" id="MobiDB-lite"/>
    </source>
</evidence>
<evidence type="ECO:0000256" key="5">
    <source>
        <dbReference type="ARBA" id="ARBA00023242"/>
    </source>
</evidence>
<evidence type="ECO:0000256" key="2">
    <source>
        <dbReference type="ARBA" id="ARBA00022723"/>
    </source>
</evidence>
<evidence type="ECO:0000256" key="3">
    <source>
        <dbReference type="ARBA" id="ARBA00022771"/>
    </source>
</evidence>
<proteinExistence type="predicted"/>
<dbReference type="GO" id="GO:0005634">
    <property type="term" value="C:nucleus"/>
    <property type="evidence" value="ECO:0007669"/>
    <property type="project" value="UniProtKB-SubCell"/>
</dbReference>
<evidence type="ECO:0000313" key="7">
    <source>
        <dbReference type="EMBL" id="KAK7040040.1"/>
    </source>
</evidence>
<evidence type="ECO:0000256" key="4">
    <source>
        <dbReference type="ARBA" id="ARBA00022833"/>
    </source>
</evidence>
<dbReference type="SUPFAM" id="SSF53098">
    <property type="entry name" value="Ribonuclease H-like"/>
    <property type="match status" value="1"/>
</dbReference>
<dbReference type="PANTHER" id="PTHR46481:SF10">
    <property type="entry name" value="ZINC FINGER BED DOMAIN-CONTAINING PROTEIN 39"/>
    <property type="match status" value="1"/>
</dbReference>
<feature type="compositionally biased region" description="Acidic residues" evidence="6">
    <location>
        <begin position="285"/>
        <end position="310"/>
    </location>
</feature>
<keyword evidence="3" id="KW-0863">Zinc-finger</keyword>
<reference evidence="7 8" key="1">
    <citation type="journal article" date="2024" name="J Genomics">
        <title>Draft genome sequencing and assembly of Favolaschia claudopus CIRM-BRFM 2984 isolated from oak limbs.</title>
        <authorList>
            <person name="Navarro D."/>
            <person name="Drula E."/>
            <person name="Chaduli D."/>
            <person name="Cazenave R."/>
            <person name="Ahrendt S."/>
            <person name="Wang J."/>
            <person name="Lipzen A."/>
            <person name="Daum C."/>
            <person name="Barry K."/>
            <person name="Grigoriev I.V."/>
            <person name="Favel A."/>
            <person name="Rosso M.N."/>
            <person name="Martin F."/>
        </authorList>
    </citation>
    <scope>NUCLEOTIDE SEQUENCE [LARGE SCALE GENOMIC DNA]</scope>
    <source>
        <strain evidence="7 8">CIRM-BRFM 2984</strain>
    </source>
</reference>
<evidence type="ECO:0000313" key="8">
    <source>
        <dbReference type="Proteomes" id="UP001362999"/>
    </source>
</evidence>
<keyword evidence="8" id="KW-1185">Reference proteome</keyword>
<organism evidence="7 8">
    <name type="scientific">Favolaschia claudopus</name>
    <dbReference type="NCBI Taxonomy" id="2862362"/>
    <lineage>
        <taxon>Eukaryota</taxon>
        <taxon>Fungi</taxon>
        <taxon>Dikarya</taxon>
        <taxon>Basidiomycota</taxon>
        <taxon>Agaricomycotina</taxon>
        <taxon>Agaricomycetes</taxon>
        <taxon>Agaricomycetidae</taxon>
        <taxon>Agaricales</taxon>
        <taxon>Marasmiineae</taxon>
        <taxon>Mycenaceae</taxon>
        <taxon>Favolaschia</taxon>
    </lineage>
</organism>
<feature type="region of interest" description="Disordered" evidence="6">
    <location>
        <begin position="244"/>
        <end position="329"/>
    </location>
</feature>
<keyword evidence="2" id="KW-0479">Metal-binding</keyword>
<dbReference type="Proteomes" id="UP001362999">
    <property type="component" value="Unassembled WGS sequence"/>
</dbReference>
<dbReference type="PANTHER" id="PTHR46481">
    <property type="entry name" value="ZINC FINGER BED DOMAIN-CONTAINING PROTEIN 4"/>
    <property type="match status" value="1"/>
</dbReference>
<comment type="subcellular location">
    <subcellularLocation>
        <location evidence="1">Nucleus</location>
    </subcellularLocation>
</comment>
<dbReference type="AlphaFoldDB" id="A0AAW0CJS0"/>
<dbReference type="InterPro" id="IPR052035">
    <property type="entry name" value="ZnF_BED_domain_contain"/>
</dbReference>
<dbReference type="GO" id="GO:0008270">
    <property type="term" value="F:zinc ion binding"/>
    <property type="evidence" value="ECO:0007669"/>
    <property type="project" value="UniProtKB-KW"/>
</dbReference>
<sequence>MRKHAIQCFGQGAVDAAMNGEVKKNSDGSIFAAFARAGQQPVNVTHRMHTNPEARAHIVQWVTESTRPPHLANDRGFRTLMTAGRPALHVPSGQTVTRDIYNSFIKCKETIDKLLRDYPGLLNFATDAWTSPNHRAFAAWTVHLQHEGVPFSFLLDIIEVPESHTGAALARAFDQMLASHGLSDKACHRILAWTGDNASSNDTQTSSMSGMRTNSFNERNRVRCFAHTINLIVKAILKPFSASEKKKKGDDDGKEGDEGKGDDDTDSIPDLASVSDSESFRGAFDDDEEEGMGSEDEDVASDLEDDDDEAFDKYGALDEEEKKDFDAGTKAVKKSLDKVRTGA</sequence>
<gene>
    <name evidence="7" type="ORF">R3P38DRAFT_2614669</name>
</gene>
<dbReference type="EMBL" id="JAWWNJ010000016">
    <property type="protein sequence ID" value="KAK7040040.1"/>
    <property type="molecule type" value="Genomic_DNA"/>
</dbReference>
<comment type="caution">
    <text evidence="7">The sequence shown here is derived from an EMBL/GenBank/DDBJ whole genome shotgun (WGS) entry which is preliminary data.</text>
</comment>
<evidence type="ECO:0000256" key="1">
    <source>
        <dbReference type="ARBA" id="ARBA00004123"/>
    </source>
</evidence>
<keyword evidence="5" id="KW-0539">Nucleus</keyword>
<protein>
    <submittedName>
        <fullName evidence="7">Dimer-Tnp-hAT domain-containing protein</fullName>
    </submittedName>
</protein>
<dbReference type="SUPFAM" id="SSF140996">
    <property type="entry name" value="Hermes dimerisation domain"/>
    <property type="match status" value="1"/>
</dbReference>
<name>A0AAW0CJS0_9AGAR</name>